<name>A0ABW7KA93_9NOCA</name>
<evidence type="ECO:0000313" key="4">
    <source>
        <dbReference type="EMBL" id="MFH5241148.1"/>
    </source>
</evidence>
<dbReference type="InterPro" id="IPR016032">
    <property type="entry name" value="Sig_transdc_resp-reg_C-effctor"/>
</dbReference>
<dbReference type="Proteomes" id="UP001609219">
    <property type="component" value="Unassembled WGS sequence"/>
</dbReference>
<evidence type="ECO:0000256" key="1">
    <source>
        <dbReference type="SAM" id="MobiDB-lite"/>
    </source>
</evidence>
<dbReference type="SUPFAM" id="SSF46894">
    <property type="entry name" value="C-terminal effector domain of the bipartite response regulators"/>
    <property type="match status" value="1"/>
</dbReference>
<dbReference type="EMBL" id="JBIMSN010000094">
    <property type="protein sequence ID" value="MFH5230855.1"/>
    <property type="molecule type" value="Genomic_DNA"/>
</dbReference>
<reference evidence="5 6" key="1">
    <citation type="submission" date="2024-10" db="EMBL/GenBank/DDBJ databases">
        <authorList>
            <person name="Riesco R."/>
        </authorList>
    </citation>
    <scope>NUCLEOTIDE SEQUENCE [LARGE SCALE GENOMIC DNA]</scope>
    <source>
        <strain evidence="4 5">NCIMB 15448</strain>
        <strain evidence="3 6">NCIMB 15450</strain>
    </source>
</reference>
<keyword evidence="6" id="KW-1185">Reference proteome</keyword>
<dbReference type="InterPro" id="IPR000792">
    <property type="entry name" value="Tscrpt_reg_LuxR_C"/>
</dbReference>
<evidence type="ECO:0000313" key="5">
    <source>
        <dbReference type="Proteomes" id="UP001609176"/>
    </source>
</evidence>
<dbReference type="Gene3D" id="1.10.10.10">
    <property type="entry name" value="Winged helix-like DNA-binding domain superfamily/Winged helix DNA-binding domain"/>
    <property type="match status" value="1"/>
</dbReference>
<protein>
    <submittedName>
        <fullName evidence="3">Helix-turn-helix transcriptional regulator</fullName>
    </submittedName>
</protein>
<comment type="caution">
    <text evidence="3">The sequence shown here is derived from an EMBL/GenBank/DDBJ whole genome shotgun (WGS) entry which is preliminary data.</text>
</comment>
<dbReference type="Proteomes" id="UP001609176">
    <property type="component" value="Unassembled WGS sequence"/>
</dbReference>
<proteinExistence type="predicted"/>
<dbReference type="Pfam" id="PF00196">
    <property type="entry name" value="GerE"/>
    <property type="match status" value="1"/>
</dbReference>
<evidence type="ECO:0000313" key="3">
    <source>
        <dbReference type="EMBL" id="MFH5230855.1"/>
    </source>
</evidence>
<evidence type="ECO:0000259" key="2">
    <source>
        <dbReference type="SMART" id="SM00421"/>
    </source>
</evidence>
<accession>A0ABW7KA93</accession>
<feature type="compositionally biased region" description="Polar residues" evidence="1">
    <location>
        <begin position="1"/>
        <end position="11"/>
    </location>
</feature>
<dbReference type="RefSeq" id="WP_395123620.1">
    <property type="nucleotide sequence ID" value="NZ_JBIMSN010000094.1"/>
</dbReference>
<sequence length="94" mass="10114">MSTTVSANNPSEADGPHPYSKPTLSDREIEVLLAWFSCDTKANVGKGLYISLGTVNTHLARVRQKYECVGRAAPTKAALVARALQDGLIDVKDL</sequence>
<dbReference type="InterPro" id="IPR036388">
    <property type="entry name" value="WH-like_DNA-bd_sf"/>
</dbReference>
<gene>
    <name evidence="4" type="ORF">ACHIPV_04515</name>
    <name evidence="3" type="ORF">ACHIRB_20130</name>
</gene>
<feature type="region of interest" description="Disordered" evidence="1">
    <location>
        <begin position="1"/>
        <end position="22"/>
    </location>
</feature>
<dbReference type="EMBL" id="JBIMSP010000004">
    <property type="protein sequence ID" value="MFH5241148.1"/>
    <property type="molecule type" value="Genomic_DNA"/>
</dbReference>
<dbReference type="SMART" id="SM00421">
    <property type="entry name" value="HTH_LUXR"/>
    <property type="match status" value="1"/>
</dbReference>
<evidence type="ECO:0000313" key="6">
    <source>
        <dbReference type="Proteomes" id="UP001609219"/>
    </source>
</evidence>
<organism evidence="3 6">
    <name type="scientific">Antrihabitans spumae</name>
    <dbReference type="NCBI Taxonomy" id="3373370"/>
    <lineage>
        <taxon>Bacteria</taxon>
        <taxon>Bacillati</taxon>
        <taxon>Actinomycetota</taxon>
        <taxon>Actinomycetes</taxon>
        <taxon>Mycobacteriales</taxon>
        <taxon>Nocardiaceae</taxon>
        <taxon>Antrihabitans</taxon>
    </lineage>
</organism>
<feature type="domain" description="HTH luxR-type" evidence="2">
    <location>
        <begin position="21"/>
        <end position="78"/>
    </location>
</feature>